<dbReference type="PANTHER" id="PTHR36617">
    <property type="entry name" value="PROTEIN, PUTATIVE-RELATED"/>
    <property type="match status" value="1"/>
</dbReference>
<accession>A0AAV9CXV2</accession>
<name>A0AAV9CXV2_ACOCL</name>
<evidence type="ECO:0000256" key="1">
    <source>
        <dbReference type="SAM" id="MobiDB-lite"/>
    </source>
</evidence>
<sequence>MNRALLAKWLWRWVFQPHAMWVRLFKERYGVGPNTFPRVSSSMSFICKGWFNLVGEFSQALRWQIGPGDGVLFWEDRWCSANPLCEIFPRLYRLAENKHSKVSHCWSAEGDWRVRLRRITSETRSSRYSEFDAPTPGSETQHKRRRHAGVDWDSFG</sequence>
<organism evidence="2 3">
    <name type="scientific">Acorus calamus</name>
    <name type="common">Sweet flag</name>
    <dbReference type="NCBI Taxonomy" id="4465"/>
    <lineage>
        <taxon>Eukaryota</taxon>
        <taxon>Viridiplantae</taxon>
        <taxon>Streptophyta</taxon>
        <taxon>Embryophyta</taxon>
        <taxon>Tracheophyta</taxon>
        <taxon>Spermatophyta</taxon>
        <taxon>Magnoliopsida</taxon>
        <taxon>Liliopsida</taxon>
        <taxon>Acoraceae</taxon>
        <taxon>Acorus</taxon>
    </lineage>
</organism>
<reference evidence="2" key="2">
    <citation type="submission" date="2023-06" db="EMBL/GenBank/DDBJ databases">
        <authorList>
            <person name="Ma L."/>
            <person name="Liu K.-W."/>
            <person name="Li Z."/>
            <person name="Hsiao Y.-Y."/>
            <person name="Qi Y."/>
            <person name="Fu T."/>
            <person name="Tang G."/>
            <person name="Zhang D."/>
            <person name="Sun W.-H."/>
            <person name="Liu D.-K."/>
            <person name="Li Y."/>
            <person name="Chen G.-Z."/>
            <person name="Liu X.-D."/>
            <person name="Liao X.-Y."/>
            <person name="Jiang Y.-T."/>
            <person name="Yu X."/>
            <person name="Hao Y."/>
            <person name="Huang J."/>
            <person name="Zhao X.-W."/>
            <person name="Ke S."/>
            <person name="Chen Y.-Y."/>
            <person name="Wu W.-L."/>
            <person name="Hsu J.-L."/>
            <person name="Lin Y.-F."/>
            <person name="Huang M.-D."/>
            <person name="Li C.-Y."/>
            <person name="Huang L."/>
            <person name="Wang Z.-W."/>
            <person name="Zhao X."/>
            <person name="Zhong W.-Y."/>
            <person name="Peng D.-H."/>
            <person name="Ahmad S."/>
            <person name="Lan S."/>
            <person name="Zhang J.-S."/>
            <person name="Tsai W.-C."/>
            <person name="Van De Peer Y."/>
            <person name="Liu Z.-J."/>
        </authorList>
    </citation>
    <scope>NUCLEOTIDE SEQUENCE</scope>
    <source>
        <strain evidence="2">CP</strain>
        <tissue evidence="2">Leaves</tissue>
    </source>
</reference>
<comment type="caution">
    <text evidence="2">The sequence shown here is derived from an EMBL/GenBank/DDBJ whole genome shotgun (WGS) entry which is preliminary data.</text>
</comment>
<evidence type="ECO:0000313" key="2">
    <source>
        <dbReference type="EMBL" id="KAK1293299.1"/>
    </source>
</evidence>
<dbReference type="PANTHER" id="PTHR36617:SF16">
    <property type="entry name" value="OS04G0516500 PROTEIN"/>
    <property type="match status" value="1"/>
</dbReference>
<feature type="region of interest" description="Disordered" evidence="1">
    <location>
        <begin position="127"/>
        <end position="156"/>
    </location>
</feature>
<proteinExistence type="predicted"/>
<protein>
    <submittedName>
        <fullName evidence="2">Uncharacterized protein</fullName>
    </submittedName>
</protein>
<evidence type="ECO:0000313" key="3">
    <source>
        <dbReference type="Proteomes" id="UP001180020"/>
    </source>
</evidence>
<dbReference type="Proteomes" id="UP001180020">
    <property type="component" value="Unassembled WGS sequence"/>
</dbReference>
<gene>
    <name evidence="2" type="ORF">QJS10_CPB17g00787</name>
</gene>
<reference evidence="2" key="1">
    <citation type="journal article" date="2023" name="Nat. Commun.">
        <title>Diploid and tetraploid genomes of Acorus and the evolution of monocots.</title>
        <authorList>
            <person name="Ma L."/>
            <person name="Liu K.W."/>
            <person name="Li Z."/>
            <person name="Hsiao Y.Y."/>
            <person name="Qi Y."/>
            <person name="Fu T."/>
            <person name="Tang G.D."/>
            <person name="Zhang D."/>
            <person name="Sun W.H."/>
            <person name="Liu D.K."/>
            <person name="Li Y."/>
            <person name="Chen G.Z."/>
            <person name="Liu X.D."/>
            <person name="Liao X.Y."/>
            <person name="Jiang Y.T."/>
            <person name="Yu X."/>
            <person name="Hao Y."/>
            <person name="Huang J."/>
            <person name="Zhao X.W."/>
            <person name="Ke S."/>
            <person name="Chen Y.Y."/>
            <person name="Wu W.L."/>
            <person name="Hsu J.L."/>
            <person name="Lin Y.F."/>
            <person name="Huang M.D."/>
            <person name="Li C.Y."/>
            <person name="Huang L."/>
            <person name="Wang Z.W."/>
            <person name="Zhao X."/>
            <person name="Zhong W.Y."/>
            <person name="Peng D.H."/>
            <person name="Ahmad S."/>
            <person name="Lan S."/>
            <person name="Zhang J.S."/>
            <person name="Tsai W.C."/>
            <person name="Van de Peer Y."/>
            <person name="Liu Z.J."/>
        </authorList>
    </citation>
    <scope>NUCLEOTIDE SEQUENCE</scope>
    <source>
        <strain evidence="2">CP</strain>
    </source>
</reference>
<dbReference type="AlphaFoldDB" id="A0AAV9CXV2"/>
<dbReference type="EMBL" id="JAUJYO010000017">
    <property type="protein sequence ID" value="KAK1293299.1"/>
    <property type="molecule type" value="Genomic_DNA"/>
</dbReference>
<keyword evidence="3" id="KW-1185">Reference proteome</keyword>